<sequence>QVPVSYVGCYQESYYSQLFNKVYLDYRRKIDWAKVPNTPDMSFVVQACAHEAVKRKYSYFAIKDYGRCVWGPDGLTVTSTRRRSYWCFYGIGGPWLVSVYTIDNPSGK</sequence>
<dbReference type="EMBL" id="MU827804">
    <property type="protein sequence ID" value="KAJ7326094.1"/>
    <property type="molecule type" value="Genomic_DNA"/>
</dbReference>
<comment type="caution">
    <text evidence="1">The sequence shown here is derived from an EMBL/GenBank/DDBJ whole genome shotgun (WGS) entry which is preliminary data.</text>
</comment>
<proteinExistence type="predicted"/>
<evidence type="ECO:0000313" key="1">
    <source>
        <dbReference type="EMBL" id="KAJ7326094.1"/>
    </source>
</evidence>
<reference evidence="1" key="1">
    <citation type="submission" date="2023-01" db="EMBL/GenBank/DDBJ databases">
        <title>Genome assembly of the deep-sea coral Lophelia pertusa.</title>
        <authorList>
            <person name="Herrera S."/>
            <person name="Cordes E."/>
        </authorList>
    </citation>
    <scope>NUCLEOTIDE SEQUENCE</scope>
    <source>
        <strain evidence="1">USNM1676648</strain>
        <tissue evidence="1">Polyp</tissue>
    </source>
</reference>
<dbReference type="AlphaFoldDB" id="A0A9W9Y955"/>
<name>A0A9W9Y955_9CNID</name>
<protein>
    <submittedName>
        <fullName evidence="1">von Willebrand factor A</fullName>
    </submittedName>
</protein>
<feature type="non-terminal residue" evidence="1">
    <location>
        <position position="1"/>
    </location>
</feature>
<gene>
    <name evidence="1" type="primary">VWA7_6</name>
    <name evidence="1" type="ORF">OS493_028352</name>
</gene>
<organism evidence="1 2">
    <name type="scientific">Desmophyllum pertusum</name>
    <dbReference type="NCBI Taxonomy" id="174260"/>
    <lineage>
        <taxon>Eukaryota</taxon>
        <taxon>Metazoa</taxon>
        <taxon>Cnidaria</taxon>
        <taxon>Anthozoa</taxon>
        <taxon>Hexacorallia</taxon>
        <taxon>Scleractinia</taxon>
        <taxon>Caryophylliina</taxon>
        <taxon>Caryophylliidae</taxon>
        <taxon>Desmophyllum</taxon>
    </lineage>
</organism>
<evidence type="ECO:0000313" key="2">
    <source>
        <dbReference type="Proteomes" id="UP001163046"/>
    </source>
</evidence>
<keyword evidence="2" id="KW-1185">Reference proteome</keyword>
<dbReference type="OrthoDB" id="10454106at2759"/>
<dbReference type="Proteomes" id="UP001163046">
    <property type="component" value="Unassembled WGS sequence"/>
</dbReference>
<accession>A0A9W9Y955</accession>